<organism evidence="2 3">
    <name type="scientific">Portunus trituberculatus</name>
    <name type="common">Swimming crab</name>
    <name type="synonym">Neptunus trituberculatus</name>
    <dbReference type="NCBI Taxonomy" id="210409"/>
    <lineage>
        <taxon>Eukaryota</taxon>
        <taxon>Metazoa</taxon>
        <taxon>Ecdysozoa</taxon>
        <taxon>Arthropoda</taxon>
        <taxon>Crustacea</taxon>
        <taxon>Multicrustacea</taxon>
        <taxon>Malacostraca</taxon>
        <taxon>Eumalacostraca</taxon>
        <taxon>Eucarida</taxon>
        <taxon>Decapoda</taxon>
        <taxon>Pleocyemata</taxon>
        <taxon>Brachyura</taxon>
        <taxon>Eubrachyura</taxon>
        <taxon>Portunoidea</taxon>
        <taxon>Portunidae</taxon>
        <taxon>Portuninae</taxon>
        <taxon>Portunus</taxon>
    </lineage>
</organism>
<dbReference type="EMBL" id="VSRR010015036">
    <property type="protein sequence ID" value="MPC57747.1"/>
    <property type="molecule type" value="Genomic_DNA"/>
</dbReference>
<feature type="region of interest" description="Disordered" evidence="1">
    <location>
        <begin position="99"/>
        <end position="126"/>
    </location>
</feature>
<keyword evidence="3" id="KW-1185">Reference proteome</keyword>
<feature type="region of interest" description="Disordered" evidence="1">
    <location>
        <begin position="1"/>
        <end position="31"/>
    </location>
</feature>
<proteinExistence type="predicted"/>
<gene>
    <name evidence="2" type="ORF">E2C01_051734</name>
</gene>
<dbReference type="AlphaFoldDB" id="A0A5B7GKD1"/>
<reference evidence="2 3" key="1">
    <citation type="submission" date="2019-05" db="EMBL/GenBank/DDBJ databases">
        <title>Another draft genome of Portunus trituberculatus and its Hox gene families provides insights of decapod evolution.</title>
        <authorList>
            <person name="Jeong J.-H."/>
            <person name="Song I."/>
            <person name="Kim S."/>
            <person name="Choi T."/>
            <person name="Kim D."/>
            <person name="Ryu S."/>
            <person name="Kim W."/>
        </authorList>
    </citation>
    <scope>NUCLEOTIDE SEQUENCE [LARGE SCALE GENOMIC DNA]</scope>
    <source>
        <tissue evidence="2">Muscle</tissue>
    </source>
</reference>
<dbReference type="Proteomes" id="UP000324222">
    <property type="component" value="Unassembled WGS sequence"/>
</dbReference>
<evidence type="ECO:0000313" key="2">
    <source>
        <dbReference type="EMBL" id="MPC57747.1"/>
    </source>
</evidence>
<protein>
    <submittedName>
        <fullName evidence="2">Uncharacterized protein</fullName>
    </submittedName>
</protein>
<accession>A0A5B7GKD1</accession>
<evidence type="ECO:0000313" key="3">
    <source>
        <dbReference type="Proteomes" id="UP000324222"/>
    </source>
</evidence>
<name>A0A5B7GKD1_PORTR</name>
<evidence type="ECO:0000256" key="1">
    <source>
        <dbReference type="SAM" id="MobiDB-lite"/>
    </source>
</evidence>
<comment type="caution">
    <text evidence="2">The sequence shown here is derived from an EMBL/GenBank/DDBJ whole genome shotgun (WGS) entry which is preliminary data.</text>
</comment>
<sequence length="221" mass="24818">MNDRVGRTPNTTAGEEWSLRSRHDDQKKREHTENRILAFSSSSSCLRSPETRLLPRDLPHPSYTQENKHGLCTFSLACTHYPGPAPLSTQTLVYPGTSPAHPHASPLGTPRRLTLRRRPQSEAGDVLTTTQCLHNPRPVLHQGGPAASGPWAAVCLFTRRNYAARLQDMVFSNSAYNHGNLLRTSRLNSLDWLLCTRRNTLQHVGNIVDGVKYTRYIPKFT</sequence>
<feature type="compositionally biased region" description="Basic and acidic residues" evidence="1">
    <location>
        <begin position="17"/>
        <end position="31"/>
    </location>
</feature>